<feature type="domain" description="SSD" evidence="8">
    <location>
        <begin position="303"/>
        <end position="422"/>
    </location>
</feature>
<protein>
    <submittedName>
        <fullName evidence="9">RND family transporter</fullName>
    </submittedName>
</protein>
<gene>
    <name evidence="9" type="ORF">ACFFRE_03310</name>
</gene>
<dbReference type="Gene3D" id="1.20.1640.10">
    <property type="entry name" value="Multidrug efflux transporter AcrB transmembrane domain"/>
    <property type="match status" value="2"/>
</dbReference>
<evidence type="ECO:0000256" key="6">
    <source>
        <dbReference type="SAM" id="MobiDB-lite"/>
    </source>
</evidence>
<dbReference type="InterPro" id="IPR000731">
    <property type="entry name" value="SSD"/>
</dbReference>
<dbReference type="PANTHER" id="PTHR33406">
    <property type="entry name" value="MEMBRANE PROTEIN MJ1562-RELATED"/>
    <property type="match status" value="1"/>
</dbReference>
<dbReference type="RefSeq" id="WP_377788183.1">
    <property type="nucleotide sequence ID" value="NZ_JBHLYQ010000019.1"/>
</dbReference>
<keyword evidence="4 7" id="KW-1133">Transmembrane helix</keyword>
<keyword evidence="5 7" id="KW-0472">Membrane</keyword>
<feature type="transmembrane region" description="Helical" evidence="7">
    <location>
        <begin position="453"/>
        <end position="471"/>
    </location>
</feature>
<feature type="transmembrane region" description="Helical" evidence="7">
    <location>
        <begin position="371"/>
        <end position="391"/>
    </location>
</feature>
<evidence type="ECO:0000256" key="1">
    <source>
        <dbReference type="ARBA" id="ARBA00004651"/>
    </source>
</evidence>
<dbReference type="Proteomes" id="UP001589788">
    <property type="component" value="Unassembled WGS sequence"/>
</dbReference>
<keyword evidence="10" id="KW-1185">Reference proteome</keyword>
<name>A0ABV6C0H2_9ACTN</name>
<evidence type="ECO:0000256" key="2">
    <source>
        <dbReference type="ARBA" id="ARBA00022475"/>
    </source>
</evidence>
<feature type="transmembrane region" description="Helical" evidence="7">
    <location>
        <begin position="648"/>
        <end position="665"/>
    </location>
</feature>
<dbReference type="PROSITE" id="PS50156">
    <property type="entry name" value="SSD"/>
    <property type="match status" value="1"/>
</dbReference>
<feature type="transmembrane region" description="Helical" evidence="7">
    <location>
        <begin position="704"/>
        <end position="723"/>
    </location>
</feature>
<evidence type="ECO:0000256" key="3">
    <source>
        <dbReference type="ARBA" id="ARBA00022692"/>
    </source>
</evidence>
<keyword evidence="3 7" id="KW-0812">Transmembrane</keyword>
<keyword evidence="2" id="KW-1003">Cell membrane</keyword>
<feature type="transmembrane region" description="Helical" evidence="7">
    <location>
        <begin position="772"/>
        <end position="798"/>
    </location>
</feature>
<feature type="transmembrane region" description="Helical" evidence="7">
    <location>
        <begin position="744"/>
        <end position="766"/>
    </location>
</feature>
<evidence type="ECO:0000313" key="10">
    <source>
        <dbReference type="Proteomes" id="UP001589788"/>
    </source>
</evidence>
<dbReference type="SUPFAM" id="SSF82866">
    <property type="entry name" value="Multidrug efflux transporter AcrB transmembrane domain"/>
    <property type="match status" value="2"/>
</dbReference>
<feature type="transmembrane region" description="Helical" evidence="7">
    <location>
        <begin position="268"/>
        <end position="291"/>
    </location>
</feature>
<accession>A0ABV6C0H2</accession>
<comment type="caution">
    <text evidence="9">The sequence shown here is derived from an EMBL/GenBank/DDBJ whole genome shotgun (WGS) entry which is preliminary data.</text>
</comment>
<feature type="region of interest" description="Disordered" evidence="6">
    <location>
        <begin position="814"/>
        <end position="843"/>
    </location>
</feature>
<evidence type="ECO:0000256" key="4">
    <source>
        <dbReference type="ARBA" id="ARBA00022989"/>
    </source>
</evidence>
<sequence length="856" mass="91591">MGGARRWSWRDAWSWLGLNLGRRAGLVAAVGLLLTIVLGLGVTLLRFQTSNASYLNANDPAQIDNHRYEHYFGGDLIVTMFTMDRGFTVNDLFTPANVAAFERVQAALHKDPSVFSVMTPLDAVTLADRLLAEPPGSVDPTATVAFHLLFSALQREPSAKGKAVLSAYLASSLGQLDRVPPDARQLADPAWVEVLLHNPNGTLRAASEAFFPNDGHAAMFIFLKGHQTIAQESAAARTVSRIIDATHFQHARTLVTGVPELLRTINDYLTGGFITLGAIAALVMAVILLLLFTVRWRLLPFAIVAVGLVWAFGLTGYFHIPLTLGSIASLPVLLGVGMDYAIQLHSRVEEEVVLDRAAHPIQATARNLGPALLVVTFDCVFAFVSLAFSKVPMVRQFGWLLVVGIVAVCVFSIFGTLAVLGVREYRSPTRGRDFSRGFLSRLAVRLGKVSPRAAVPLILISGVILVGGVAVEGHLKMETDPIQWIDPSAPTVRAMHEVRAGIGSDNYFQVLVSTDHPYSDQTVDFVDQLSRQLFARFPHELYLGSGMVNLVSELTDLPGVQPVPPTGAQVREVASLAPPDIRRTLVANGGHELGIVFEAKTATLEPLTPVVDDILHDVHPPKGIQATPGGIALVGVGLIDNLQASRSLLTYLAVLFVGLFLAVRLRSVWRSLLSLVPVVIAVGIVALATWALGVQLSPMTAVSGPLVVAVCTEFTSLMLLRFVEERARGLDPAAAMASTASRTGRAFMVSGLTAVAGIAVIASSSWPLLRGFGVVVGLNVAIALVCALVVLPPILVWAERNCRNVVSRGLTAAVQETPRTGGRPPSSPAPSRQPVVDPHAEPAVPLSRILTGVRDD</sequence>
<evidence type="ECO:0000313" key="9">
    <source>
        <dbReference type="EMBL" id="MFC0081188.1"/>
    </source>
</evidence>
<comment type="subcellular location">
    <subcellularLocation>
        <location evidence="1">Cell membrane</location>
        <topology evidence="1">Multi-pass membrane protein</topology>
    </subcellularLocation>
</comment>
<dbReference type="EMBL" id="JBHLYQ010000019">
    <property type="protein sequence ID" value="MFC0081188.1"/>
    <property type="molecule type" value="Genomic_DNA"/>
</dbReference>
<dbReference type="InterPro" id="IPR004869">
    <property type="entry name" value="MMPL_dom"/>
</dbReference>
<evidence type="ECO:0000256" key="7">
    <source>
        <dbReference type="SAM" id="Phobius"/>
    </source>
</evidence>
<feature type="compositionally biased region" description="Low complexity" evidence="6">
    <location>
        <begin position="817"/>
        <end position="834"/>
    </location>
</feature>
<reference evidence="9 10" key="1">
    <citation type="submission" date="2024-09" db="EMBL/GenBank/DDBJ databases">
        <authorList>
            <person name="Sun Q."/>
            <person name="Mori K."/>
        </authorList>
    </citation>
    <scope>NUCLEOTIDE SEQUENCE [LARGE SCALE GENOMIC DNA]</scope>
    <source>
        <strain evidence="9 10">JCM 15389</strain>
    </source>
</reference>
<organism evidence="9 10">
    <name type="scientific">Aciditerrimonas ferrireducens</name>
    <dbReference type="NCBI Taxonomy" id="667306"/>
    <lineage>
        <taxon>Bacteria</taxon>
        <taxon>Bacillati</taxon>
        <taxon>Actinomycetota</taxon>
        <taxon>Acidimicrobiia</taxon>
        <taxon>Acidimicrobiales</taxon>
        <taxon>Acidimicrobiaceae</taxon>
        <taxon>Aciditerrimonas</taxon>
    </lineage>
</organism>
<proteinExistence type="predicted"/>
<dbReference type="InterPro" id="IPR050545">
    <property type="entry name" value="Mycobact_MmpL"/>
</dbReference>
<feature type="transmembrane region" description="Helical" evidence="7">
    <location>
        <begin position="672"/>
        <end position="692"/>
    </location>
</feature>
<dbReference type="Pfam" id="PF03176">
    <property type="entry name" value="MMPL"/>
    <property type="match status" value="2"/>
</dbReference>
<feature type="transmembrane region" description="Helical" evidence="7">
    <location>
        <begin position="397"/>
        <end position="422"/>
    </location>
</feature>
<feature type="transmembrane region" description="Helical" evidence="7">
    <location>
        <begin position="324"/>
        <end position="342"/>
    </location>
</feature>
<dbReference type="PANTHER" id="PTHR33406:SF13">
    <property type="entry name" value="MEMBRANE PROTEIN YDFJ"/>
    <property type="match status" value="1"/>
</dbReference>
<evidence type="ECO:0000256" key="5">
    <source>
        <dbReference type="ARBA" id="ARBA00023136"/>
    </source>
</evidence>
<feature type="transmembrane region" description="Helical" evidence="7">
    <location>
        <begin position="298"/>
        <end position="318"/>
    </location>
</feature>
<evidence type="ECO:0000259" key="8">
    <source>
        <dbReference type="PROSITE" id="PS50156"/>
    </source>
</evidence>
<feature type="transmembrane region" description="Helical" evidence="7">
    <location>
        <begin position="24"/>
        <end position="45"/>
    </location>
</feature>